<protein>
    <submittedName>
        <fullName evidence="2">Uncharacterized protein</fullName>
    </submittedName>
</protein>
<keyword evidence="1" id="KW-1133">Transmembrane helix</keyword>
<sequence length="85" mass="9276">MKRYHFINQYITGYATLYFSLILGLLTQAVTLVQPKLSDDLIAGTMKANRLSKSEHSSGDCLSTFSGPLGITVNTATSQNGVIYE</sequence>
<dbReference type="AlphaFoldDB" id="A0A261EPK1"/>
<evidence type="ECO:0000313" key="2">
    <source>
        <dbReference type="EMBL" id="OZG48782.1"/>
    </source>
</evidence>
<organism evidence="2 3">
    <name type="scientific">Bombiscardovia coagulans</name>
    <dbReference type="NCBI Taxonomy" id="686666"/>
    <lineage>
        <taxon>Bacteria</taxon>
        <taxon>Bacillati</taxon>
        <taxon>Actinomycetota</taxon>
        <taxon>Actinomycetes</taxon>
        <taxon>Bifidobacteriales</taxon>
        <taxon>Bifidobacteriaceae</taxon>
        <taxon>Bombiscardovia</taxon>
    </lineage>
</organism>
<comment type="caution">
    <text evidence="2">The sequence shown here is derived from an EMBL/GenBank/DDBJ whole genome shotgun (WGS) entry which is preliminary data.</text>
</comment>
<keyword evidence="1" id="KW-0812">Transmembrane</keyword>
<evidence type="ECO:0000256" key="1">
    <source>
        <dbReference type="SAM" id="Phobius"/>
    </source>
</evidence>
<keyword evidence="3" id="KW-1185">Reference proteome</keyword>
<accession>A0A261EPK1</accession>
<reference evidence="2 3" key="1">
    <citation type="journal article" date="2017" name="BMC Genomics">
        <title>Comparative genomic and phylogenomic analyses of the Bifidobacteriaceae family.</title>
        <authorList>
            <person name="Lugli G.A."/>
            <person name="Milani C."/>
            <person name="Turroni F."/>
            <person name="Duranti S."/>
            <person name="Mancabelli L."/>
            <person name="Mangifesta M."/>
            <person name="Ferrario C."/>
            <person name="Modesto M."/>
            <person name="Mattarelli P."/>
            <person name="Jiri K."/>
            <person name="van Sinderen D."/>
            <person name="Ventura M."/>
        </authorList>
    </citation>
    <scope>NUCLEOTIDE SEQUENCE [LARGE SCALE GENOMIC DNA]</scope>
    <source>
        <strain evidence="2 3">DSM 22924</strain>
    </source>
</reference>
<keyword evidence="1" id="KW-0472">Membrane</keyword>
<gene>
    <name evidence="2" type="ORF">BOCO_1269</name>
</gene>
<evidence type="ECO:0000313" key="3">
    <source>
        <dbReference type="Proteomes" id="UP000216004"/>
    </source>
</evidence>
<feature type="transmembrane region" description="Helical" evidence="1">
    <location>
        <begin position="12"/>
        <end position="33"/>
    </location>
</feature>
<name>A0A261EPK1_9BIFI</name>
<dbReference type="RefSeq" id="WP_094723400.1">
    <property type="nucleotide sequence ID" value="NZ_MWWS01000008.1"/>
</dbReference>
<proteinExistence type="predicted"/>
<dbReference type="Proteomes" id="UP000216004">
    <property type="component" value="Unassembled WGS sequence"/>
</dbReference>
<dbReference type="EMBL" id="MWWS01000008">
    <property type="protein sequence ID" value="OZG48782.1"/>
    <property type="molecule type" value="Genomic_DNA"/>
</dbReference>